<keyword evidence="8" id="KW-0275">Fatty acid biosynthesis</keyword>
<keyword evidence="3" id="KW-0963">Cytoplasm</keyword>
<dbReference type="Proteomes" id="UP000809290">
    <property type="component" value="Unassembled WGS sequence"/>
</dbReference>
<evidence type="ECO:0000256" key="5">
    <source>
        <dbReference type="ARBA" id="ARBA00022679"/>
    </source>
</evidence>
<dbReference type="InterPro" id="IPR016039">
    <property type="entry name" value="Thiolase-like"/>
</dbReference>
<comment type="pathway">
    <text evidence="1">Lipid metabolism.</text>
</comment>
<dbReference type="EMBL" id="PNHK01000001">
    <property type="protein sequence ID" value="PMD06335.1"/>
    <property type="molecule type" value="Genomic_DNA"/>
</dbReference>
<keyword evidence="9 12" id="KW-0012">Acyltransferase</keyword>
<dbReference type="EMBL" id="JAFBCP010000001">
    <property type="protein sequence ID" value="MBM7815322.1"/>
    <property type="molecule type" value="Genomic_DNA"/>
</dbReference>
<feature type="domain" description="Beta-ketoacyl-[acyl-carrier-protein] synthase III N-terminal" evidence="11">
    <location>
        <begin position="117"/>
        <end position="193"/>
    </location>
</feature>
<evidence type="ECO:0000313" key="14">
    <source>
        <dbReference type="Proteomes" id="UP000235598"/>
    </source>
</evidence>
<evidence type="ECO:0000256" key="3">
    <source>
        <dbReference type="ARBA" id="ARBA00022490"/>
    </source>
</evidence>
<evidence type="ECO:0000256" key="4">
    <source>
        <dbReference type="ARBA" id="ARBA00022516"/>
    </source>
</evidence>
<feature type="domain" description="Beta-ketoacyl-[acyl-carrier-protein] synthase III C-terminal" evidence="10">
    <location>
        <begin position="242"/>
        <end position="330"/>
    </location>
</feature>
<evidence type="ECO:0000259" key="10">
    <source>
        <dbReference type="Pfam" id="PF08541"/>
    </source>
</evidence>
<dbReference type="Pfam" id="PF08545">
    <property type="entry name" value="ACP_syn_III"/>
    <property type="match status" value="1"/>
</dbReference>
<organism evidence="13 14">
    <name type="scientific">Brevibacterium paucivorans</name>
    <dbReference type="NCBI Taxonomy" id="170994"/>
    <lineage>
        <taxon>Bacteria</taxon>
        <taxon>Bacillati</taxon>
        <taxon>Actinomycetota</taxon>
        <taxon>Actinomycetes</taxon>
        <taxon>Micrococcales</taxon>
        <taxon>Brevibacteriaceae</taxon>
        <taxon>Brevibacterium</taxon>
    </lineage>
</organism>
<reference evidence="12 15" key="2">
    <citation type="submission" date="2021-01" db="EMBL/GenBank/DDBJ databases">
        <title>Sequencing the genomes of 1000 actinobacteria strains.</title>
        <authorList>
            <person name="Klenk H.-P."/>
        </authorList>
    </citation>
    <scope>NUCLEOTIDE SEQUENCE [LARGE SCALE GENOMIC DNA]</scope>
    <source>
        <strain evidence="12 15">DSM 13657</strain>
    </source>
</reference>
<evidence type="ECO:0000256" key="2">
    <source>
        <dbReference type="ARBA" id="ARBA00008642"/>
    </source>
</evidence>
<dbReference type="GO" id="GO:0004315">
    <property type="term" value="F:3-oxoacyl-[acyl-carrier-protein] synthase activity"/>
    <property type="evidence" value="ECO:0007669"/>
    <property type="project" value="InterPro"/>
</dbReference>
<dbReference type="Pfam" id="PF08541">
    <property type="entry name" value="ACP_syn_III_C"/>
    <property type="match status" value="1"/>
</dbReference>
<dbReference type="RefSeq" id="WP_102237984.1">
    <property type="nucleotide sequence ID" value="NZ_JAFBCP010000001.1"/>
</dbReference>
<sequence>MVTLKTPQPQRFSRISGLGGYRSERTVTNDEIVGPINSSDEWIQQRTGIKTRHYASEDVSVVDMAEHAAIEAIANAGLKPADIGAIVVSTVTFTVATPSAAAELTRRLGTGPVPAWDISAACAGYCYGIAQADAFVRAGTADNVLVIGAEKLSDIIDPTDRSISFILGDGAGAVVVSASDTPGISESVWGSKGENWDTIRMTSSFLDMKKDSSTPWPTLRQDGPSVFRWAVWDMAEVAQEALDRAGIEASDLGAFVPHQANMRIIDELAKQLKLPEHVKIGRDIADNGNTSSASIPLATERLLREHPELSGKLALQIGFGAGLVFGAQVIVLP</sequence>
<evidence type="ECO:0000259" key="11">
    <source>
        <dbReference type="Pfam" id="PF08545"/>
    </source>
</evidence>
<evidence type="ECO:0000256" key="1">
    <source>
        <dbReference type="ARBA" id="ARBA00005189"/>
    </source>
</evidence>
<comment type="caution">
    <text evidence="13">The sequence shown here is derived from an EMBL/GenBank/DDBJ whole genome shotgun (WGS) entry which is preliminary data.</text>
</comment>
<reference evidence="13 14" key="1">
    <citation type="submission" date="2017-09" db="EMBL/GenBank/DDBJ databases">
        <title>Bacterial strain isolated from the female urinary microbiota.</title>
        <authorList>
            <person name="Thomas-White K."/>
            <person name="Kumar N."/>
            <person name="Forster S."/>
            <person name="Putonti C."/>
            <person name="Lawley T."/>
            <person name="Wolfe A.J."/>
        </authorList>
    </citation>
    <scope>NUCLEOTIDE SEQUENCE [LARGE SCALE GENOMIC DNA]</scope>
    <source>
        <strain evidence="13 14">UMB1301</strain>
    </source>
</reference>
<keyword evidence="5 12" id="KW-0808">Transferase</keyword>
<dbReference type="NCBIfam" id="NF006829">
    <property type="entry name" value="PRK09352.1"/>
    <property type="match status" value="1"/>
</dbReference>
<dbReference type="InterPro" id="IPR013747">
    <property type="entry name" value="ACP_syn_III_C"/>
</dbReference>
<protein>
    <submittedName>
        <fullName evidence="13">3-oxoacyl-ACP synthase</fullName>
    </submittedName>
    <submittedName>
        <fullName evidence="12">3-oxoacyl-[acyl-carrier-protein] synthase-3</fullName>
        <ecNumber evidence="12">2.3.1.180</ecNumber>
    </submittedName>
</protein>
<dbReference type="GO" id="GO:0044550">
    <property type="term" value="P:secondary metabolite biosynthetic process"/>
    <property type="evidence" value="ECO:0007669"/>
    <property type="project" value="TreeGrafter"/>
</dbReference>
<keyword evidence="4" id="KW-0444">Lipid biosynthesis</keyword>
<dbReference type="GO" id="GO:0006633">
    <property type="term" value="P:fatty acid biosynthetic process"/>
    <property type="evidence" value="ECO:0007669"/>
    <property type="project" value="UniProtKB-KW"/>
</dbReference>
<dbReference type="EC" id="2.3.1.180" evidence="12"/>
<dbReference type="OrthoDB" id="9815506at2"/>
<evidence type="ECO:0000313" key="15">
    <source>
        <dbReference type="Proteomes" id="UP000809290"/>
    </source>
</evidence>
<evidence type="ECO:0000256" key="7">
    <source>
        <dbReference type="ARBA" id="ARBA00023098"/>
    </source>
</evidence>
<keyword evidence="7" id="KW-0443">Lipid metabolism</keyword>
<proteinExistence type="inferred from homology"/>
<evidence type="ECO:0000256" key="6">
    <source>
        <dbReference type="ARBA" id="ARBA00022832"/>
    </source>
</evidence>
<dbReference type="NCBIfam" id="TIGR00747">
    <property type="entry name" value="fabH"/>
    <property type="match status" value="1"/>
</dbReference>
<evidence type="ECO:0000256" key="9">
    <source>
        <dbReference type="ARBA" id="ARBA00023315"/>
    </source>
</evidence>
<keyword evidence="15" id="KW-1185">Reference proteome</keyword>
<evidence type="ECO:0000313" key="12">
    <source>
        <dbReference type="EMBL" id="MBM7815322.1"/>
    </source>
</evidence>
<dbReference type="PANTHER" id="PTHR34069:SF2">
    <property type="entry name" value="BETA-KETOACYL-[ACYL-CARRIER-PROTEIN] SYNTHASE III"/>
    <property type="match status" value="1"/>
</dbReference>
<dbReference type="AlphaFoldDB" id="A0A2N6VQC6"/>
<comment type="similarity">
    <text evidence="2">Belongs to the thiolase-like superfamily. FabH family.</text>
</comment>
<keyword evidence="6" id="KW-0276">Fatty acid metabolism</keyword>
<dbReference type="SUPFAM" id="SSF53901">
    <property type="entry name" value="Thiolase-like"/>
    <property type="match status" value="1"/>
</dbReference>
<dbReference type="InterPro" id="IPR004655">
    <property type="entry name" value="FabH"/>
</dbReference>
<accession>A0A2N6VQC6</accession>
<gene>
    <name evidence="13" type="ORF">CJ199_02915</name>
    <name evidence="12" type="ORF">JOE56_000016</name>
</gene>
<dbReference type="CDD" id="cd00830">
    <property type="entry name" value="KAS_III"/>
    <property type="match status" value="1"/>
</dbReference>
<dbReference type="Gene3D" id="3.40.47.10">
    <property type="match status" value="2"/>
</dbReference>
<dbReference type="InterPro" id="IPR013751">
    <property type="entry name" value="ACP_syn_III_N"/>
</dbReference>
<dbReference type="Proteomes" id="UP000235598">
    <property type="component" value="Unassembled WGS sequence"/>
</dbReference>
<dbReference type="PANTHER" id="PTHR34069">
    <property type="entry name" value="3-OXOACYL-[ACYL-CARRIER-PROTEIN] SYNTHASE 3"/>
    <property type="match status" value="1"/>
</dbReference>
<evidence type="ECO:0000256" key="8">
    <source>
        <dbReference type="ARBA" id="ARBA00023160"/>
    </source>
</evidence>
<dbReference type="GO" id="GO:0033818">
    <property type="term" value="F:beta-ketoacyl-acyl-carrier-protein synthase III activity"/>
    <property type="evidence" value="ECO:0007669"/>
    <property type="project" value="UniProtKB-EC"/>
</dbReference>
<evidence type="ECO:0000313" key="13">
    <source>
        <dbReference type="EMBL" id="PMD06335.1"/>
    </source>
</evidence>
<name>A0A2N6VQC6_9MICO</name>